<dbReference type="Proteomes" id="UP000185109">
    <property type="component" value="Chromosome"/>
</dbReference>
<proteinExistence type="predicted"/>
<evidence type="ECO:0000313" key="2">
    <source>
        <dbReference type="Proteomes" id="UP000185109"/>
    </source>
</evidence>
<organism evidence="1 2">
    <name type="scientific">Rhizobium etli 8C-3</name>
    <dbReference type="NCBI Taxonomy" id="538025"/>
    <lineage>
        <taxon>Bacteria</taxon>
        <taxon>Pseudomonadati</taxon>
        <taxon>Pseudomonadota</taxon>
        <taxon>Alphaproteobacteria</taxon>
        <taxon>Hyphomicrobiales</taxon>
        <taxon>Rhizobiaceae</taxon>
        <taxon>Rhizobium/Agrobacterium group</taxon>
        <taxon>Rhizobium</taxon>
    </lineage>
</organism>
<reference evidence="1 2" key="1">
    <citation type="submission" date="2016-09" db="EMBL/GenBank/DDBJ databases">
        <title>The complete genome sequences of Rhizobium gallicum, symbiovars gallicum and phaseoli, symbionts associated to common bean (Phaseolus vulgaris).</title>
        <authorList>
            <person name="Bustos P."/>
            <person name="Santamaria R.I."/>
            <person name="Perez-Carrascal O.M."/>
            <person name="Juarez S."/>
            <person name="Lozano L."/>
            <person name="Martinez-Flores I."/>
            <person name="Martinez-Romero E."/>
            <person name="Cevallos M."/>
            <person name="Romero D."/>
            <person name="Davila G."/>
            <person name="Gonzalez V."/>
        </authorList>
    </citation>
    <scope>NUCLEOTIDE SEQUENCE [LARGE SCALE GENOMIC DNA]</scope>
    <source>
        <strain evidence="1 2">8C-3</strain>
    </source>
</reference>
<evidence type="ECO:0000313" key="1">
    <source>
        <dbReference type="EMBL" id="APO74749.1"/>
    </source>
</evidence>
<dbReference type="AlphaFoldDB" id="A0A1L5P3L2"/>
<gene>
    <name evidence="1" type="ORF">AM571_CH01936</name>
</gene>
<protein>
    <submittedName>
        <fullName evidence="1">Uncharacterized protein</fullName>
    </submittedName>
</protein>
<dbReference type="EMBL" id="CP017241">
    <property type="protein sequence ID" value="APO74749.1"/>
    <property type="molecule type" value="Genomic_DNA"/>
</dbReference>
<name>A0A1L5P3L2_RHIET</name>
<sequence length="75" mass="8632">MKSPFGTPKVLVCRRFFPRGMRVSHRSAARWLASCEEEYGMVAWWQRHAFSDAAKDVRVRGDPSKPCGFAFGQPW</sequence>
<accession>A0A1L5P3L2</accession>